<accession>A0A4Y9FJL1</accession>
<sequence length="108" mass="12858">METKRNKDNEQKVAQRIAEEFSKTYVDPDGNKIESITFYQKPKYSNDFTDNITYMFYINNNKEWIVGASVKESSEEIWAYGSDYIELIESQDRIVSKTLKVNYWEDDE</sequence>
<reference evidence="1 2" key="1">
    <citation type="submission" date="2019-03" db="EMBL/GenBank/DDBJ databases">
        <title>Diversity of the mouse oral microbiome.</title>
        <authorList>
            <person name="Joseph S."/>
            <person name="Aduse-Opoku J."/>
            <person name="Curtis M."/>
            <person name="Wade W."/>
            <person name="Hashim A."/>
        </authorList>
    </citation>
    <scope>NUCLEOTIDE SEQUENCE [LARGE SCALE GENOMIC DNA]</scope>
    <source>
        <strain evidence="1 2">HT4</strain>
    </source>
</reference>
<name>A0A4Y9FJL1_STRAI</name>
<evidence type="ECO:0000313" key="2">
    <source>
        <dbReference type="Proteomes" id="UP000297747"/>
    </source>
</evidence>
<dbReference type="AlphaFoldDB" id="A0A4Y9FJL1"/>
<dbReference type="EMBL" id="SPQA01000094">
    <property type="protein sequence ID" value="TFU29226.1"/>
    <property type="molecule type" value="Genomic_DNA"/>
</dbReference>
<comment type="caution">
    <text evidence="1">The sequence shown here is derived from an EMBL/GenBank/DDBJ whole genome shotgun (WGS) entry which is preliminary data.</text>
</comment>
<dbReference type="Proteomes" id="UP000297747">
    <property type="component" value="Unassembled WGS sequence"/>
</dbReference>
<organism evidence="1 2">
    <name type="scientific">Streptococcus acidominimus</name>
    <dbReference type="NCBI Taxonomy" id="1326"/>
    <lineage>
        <taxon>Bacteria</taxon>
        <taxon>Bacillati</taxon>
        <taxon>Bacillota</taxon>
        <taxon>Bacilli</taxon>
        <taxon>Lactobacillales</taxon>
        <taxon>Streptococcaceae</taxon>
        <taxon>Streptococcus</taxon>
    </lineage>
</organism>
<proteinExistence type="predicted"/>
<gene>
    <name evidence="1" type="ORF">E4U01_10435</name>
</gene>
<dbReference type="RefSeq" id="WP_135053537.1">
    <property type="nucleotide sequence ID" value="NZ_CAKOCW010000106.1"/>
</dbReference>
<protein>
    <submittedName>
        <fullName evidence="1">Uncharacterized protein</fullName>
    </submittedName>
</protein>
<evidence type="ECO:0000313" key="1">
    <source>
        <dbReference type="EMBL" id="TFU29226.1"/>
    </source>
</evidence>